<dbReference type="GO" id="GO:0034399">
    <property type="term" value="C:nuclear periphery"/>
    <property type="evidence" value="ECO:0007669"/>
    <property type="project" value="TreeGrafter"/>
</dbReference>
<feature type="compositionally biased region" description="Acidic residues" evidence="6">
    <location>
        <begin position="92"/>
        <end position="140"/>
    </location>
</feature>
<accession>A0A4U0UPF1</accession>
<dbReference type="Pfam" id="PF05890">
    <property type="entry name" value="Ebp2"/>
    <property type="match status" value="1"/>
</dbReference>
<keyword evidence="4" id="KW-0175">Coiled coil</keyword>
<keyword evidence="3" id="KW-0690">Ribosome biogenesis</keyword>
<dbReference type="OrthoDB" id="443772at2759"/>
<evidence type="ECO:0008006" key="9">
    <source>
        <dbReference type="Google" id="ProtNLM"/>
    </source>
</evidence>
<feature type="compositionally biased region" description="Basic and acidic residues" evidence="6">
    <location>
        <begin position="387"/>
        <end position="412"/>
    </location>
</feature>
<comment type="caution">
    <text evidence="7">The sequence shown here is derived from an EMBL/GenBank/DDBJ whole genome shotgun (WGS) entry which is preliminary data.</text>
</comment>
<feature type="region of interest" description="Disordered" evidence="6">
    <location>
        <begin position="1"/>
        <end position="189"/>
    </location>
</feature>
<evidence type="ECO:0000256" key="1">
    <source>
        <dbReference type="ARBA" id="ARBA00004604"/>
    </source>
</evidence>
<gene>
    <name evidence="7" type="ORF">B0A54_11481</name>
</gene>
<proteinExistence type="inferred from homology"/>
<dbReference type="Proteomes" id="UP000310066">
    <property type="component" value="Unassembled WGS sequence"/>
</dbReference>
<feature type="compositionally biased region" description="Basic and acidic residues" evidence="6">
    <location>
        <begin position="1"/>
        <end position="21"/>
    </location>
</feature>
<reference evidence="7 8" key="1">
    <citation type="submission" date="2017-03" db="EMBL/GenBank/DDBJ databases">
        <title>Genomes of endolithic fungi from Antarctica.</title>
        <authorList>
            <person name="Coleine C."/>
            <person name="Masonjones S."/>
            <person name="Stajich J.E."/>
        </authorList>
    </citation>
    <scope>NUCLEOTIDE SEQUENCE [LARGE SCALE GENOMIC DNA]</scope>
    <source>
        <strain evidence="7 8">CCFEE 5311</strain>
    </source>
</reference>
<dbReference type="GO" id="GO:0006364">
    <property type="term" value="P:rRNA processing"/>
    <property type="evidence" value="ECO:0007669"/>
    <property type="project" value="TreeGrafter"/>
</dbReference>
<feature type="compositionally biased region" description="Acidic residues" evidence="6">
    <location>
        <begin position="161"/>
        <end position="179"/>
    </location>
</feature>
<dbReference type="AlphaFoldDB" id="A0A4U0UPF1"/>
<comment type="similarity">
    <text evidence="2">Belongs to the EBP2 family.</text>
</comment>
<keyword evidence="5" id="KW-0539">Nucleus</keyword>
<dbReference type="InterPro" id="IPR008610">
    <property type="entry name" value="Ebp2"/>
</dbReference>
<name>A0A4U0UPF1_9PEZI</name>
<organism evidence="7 8">
    <name type="scientific">Friedmanniomyces endolithicus</name>
    <dbReference type="NCBI Taxonomy" id="329885"/>
    <lineage>
        <taxon>Eukaryota</taxon>
        <taxon>Fungi</taxon>
        <taxon>Dikarya</taxon>
        <taxon>Ascomycota</taxon>
        <taxon>Pezizomycotina</taxon>
        <taxon>Dothideomycetes</taxon>
        <taxon>Dothideomycetidae</taxon>
        <taxon>Mycosphaerellales</taxon>
        <taxon>Teratosphaeriaceae</taxon>
        <taxon>Friedmanniomyces</taxon>
    </lineage>
</organism>
<evidence type="ECO:0000256" key="3">
    <source>
        <dbReference type="ARBA" id="ARBA00022517"/>
    </source>
</evidence>
<evidence type="ECO:0000256" key="4">
    <source>
        <dbReference type="ARBA" id="ARBA00023054"/>
    </source>
</evidence>
<evidence type="ECO:0000256" key="6">
    <source>
        <dbReference type="SAM" id="MobiDB-lite"/>
    </source>
</evidence>
<sequence length="457" mass="50169">MAKDRKLKAALERVKGVDHAKERQKKFQKHAEKRKSKKQRSEIDVGALEESVAGAEEDAEAHKLAGDPAESQKEEVAAKWASLMEKANGEADGWETDGSEDAEGLGEDEDDDEGDEGEEEGGVIIETFEDESESDSDEDQTFYTAAASSPAKVRMNGDAAPEGDEDEDAVEAGDDEEIPLSDIESLASDEKGDVIPYQRLTINNTAALQRSLKSFAHPPGLPFTATQSLTTAEPVEIADVEDDLNRELSFYQQSLHAVKEARIQLKKEGVPFSRPADYFAEMVKNEEQMGKVRQKMVDEAARKKASSDARRQRDLKKFGKAVQVVKLQERDRAKRDTLDKIGALKRKRAGGAELRANEDDMFDVALEDAAVTDKADRAARRAKGAKGGREGGRRGGDEGPNRKRQKKDEKHGFGGKKRFAKSNDARSTAEGDGYSVKKMKGGKGAMRPGKSKRAKRT</sequence>
<dbReference type="EMBL" id="NAJP01000051">
    <property type="protein sequence ID" value="TKA37523.1"/>
    <property type="molecule type" value="Genomic_DNA"/>
</dbReference>
<evidence type="ECO:0000256" key="5">
    <source>
        <dbReference type="ARBA" id="ARBA00023242"/>
    </source>
</evidence>
<comment type="subcellular location">
    <subcellularLocation>
        <location evidence="1">Nucleus</location>
        <location evidence="1">Nucleolus</location>
    </subcellularLocation>
</comment>
<evidence type="ECO:0000313" key="8">
    <source>
        <dbReference type="Proteomes" id="UP000310066"/>
    </source>
</evidence>
<dbReference type="GO" id="GO:0042273">
    <property type="term" value="P:ribosomal large subunit biogenesis"/>
    <property type="evidence" value="ECO:0007669"/>
    <property type="project" value="TreeGrafter"/>
</dbReference>
<dbReference type="STRING" id="329885.A0A4U0UPF1"/>
<evidence type="ECO:0000256" key="2">
    <source>
        <dbReference type="ARBA" id="ARBA00007336"/>
    </source>
</evidence>
<dbReference type="PANTHER" id="PTHR13028:SF0">
    <property type="entry name" value="RRNA-PROCESSING PROTEIN EBP2-RELATED"/>
    <property type="match status" value="1"/>
</dbReference>
<feature type="compositionally biased region" description="Basic residues" evidence="6">
    <location>
        <begin position="22"/>
        <end position="38"/>
    </location>
</feature>
<dbReference type="PANTHER" id="PTHR13028">
    <property type="entry name" value="RRNA PROCESSING PROTEIN EBNA1-BINDING PROTEIN-RELATED"/>
    <property type="match status" value="1"/>
</dbReference>
<evidence type="ECO:0000313" key="7">
    <source>
        <dbReference type="EMBL" id="TKA37523.1"/>
    </source>
</evidence>
<protein>
    <recommendedName>
        <fullName evidence="9">rRNA-processing protein EBP2</fullName>
    </recommendedName>
</protein>
<feature type="region of interest" description="Disordered" evidence="6">
    <location>
        <begin position="370"/>
        <end position="457"/>
    </location>
</feature>
<dbReference type="GO" id="GO:0005730">
    <property type="term" value="C:nucleolus"/>
    <property type="evidence" value="ECO:0007669"/>
    <property type="project" value="UniProtKB-SubCell"/>
</dbReference>
<dbReference type="GO" id="GO:0030687">
    <property type="term" value="C:preribosome, large subunit precursor"/>
    <property type="evidence" value="ECO:0007669"/>
    <property type="project" value="TreeGrafter"/>
</dbReference>
<feature type="compositionally biased region" description="Basic and acidic residues" evidence="6">
    <location>
        <begin position="60"/>
        <end position="77"/>
    </location>
</feature>